<accession>A0A402BKZ6</accession>
<comment type="caution">
    <text evidence="2">The sequence shown here is derived from an EMBL/GenBank/DDBJ whole genome shotgun (WGS) entry which is preliminary data.</text>
</comment>
<dbReference type="RefSeq" id="WP_126632050.1">
    <property type="nucleotide sequence ID" value="NZ_BIFT01000003.1"/>
</dbReference>
<gene>
    <name evidence="2" type="ORF">KDA_75220</name>
</gene>
<keyword evidence="1" id="KW-0812">Transmembrane</keyword>
<proteinExistence type="predicted"/>
<name>A0A402BKZ6_9CHLR</name>
<evidence type="ECO:0000313" key="3">
    <source>
        <dbReference type="Proteomes" id="UP000287171"/>
    </source>
</evidence>
<dbReference type="Proteomes" id="UP000287171">
    <property type="component" value="Unassembled WGS sequence"/>
</dbReference>
<keyword evidence="3" id="KW-1185">Reference proteome</keyword>
<dbReference type="AlphaFoldDB" id="A0A402BKZ6"/>
<dbReference type="EMBL" id="BIFT01000003">
    <property type="protein sequence ID" value="GCE32038.1"/>
    <property type="molecule type" value="Genomic_DNA"/>
</dbReference>
<organism evidence="2 3">
    <name type="scientific">Dictyobacter alpinus</name>
    <dbReference type="NCBI Taxonomy" id="2014873"/>
    <lineage>
        <taxon>Bacteria</taxon>
        <taxon>Bacillati</taxon>
        <taxon>Chloroflexota</taxon>
        <taxon>Ktedonobacteria</taxon>
        <taxon>Ktedonobacterales</taxon>
        <taxon>Dictyobacteraceae</taxon>
        <taxon>Dictyobacter</taxon>
    </lineage>
</organism>
<keyword evidence="1" id="KW-0472">Membrane</keyword>
<evidence type="ECO:0000256" key="1">
    <source>
        <dbReference type="SAM" id="Phobius"/>
    </source>
</evidence>
<keyword evidence="1" id="KW-1133">Transmembrane helix</keyword>
<reference evidence="3" key="1">
    <citation type="submission" date="2018-12" db="EMBL/GenBank/DDBJ databases">
        <title>Tengunoibacter tsumagoiensis gen. nov., sp. nov., Dictyobacter kobayashii sp. nov., D. alpinus sp. nov., and D. joshuensis sp. nov. and description of Dictyobacteraceae fam. nov. within the order Ktedonobacterales isolated from Tengu-no-mugimeshi.</title>
        <authorList>
            <person name="Wang C.M."/>
            <person name="Zheng Y."/>
            <person name="Sakai Y."/>
            <person name="Toyoda A."/>
            <person name="Minakuchi Y."/>
            <person name="Abe K."/>
            <person name="Yokota A."/>
            <person name="Yabe S."/>
        </authorList>
    </citation>
    <scope>NUCLEOTIDE SEQUENCE [LARGE SCALE GENOMIC DNA]</scope>
    <source>
        <strain evidence="3">Uno16</strain>
    </source>
</reference>
<evidence type="ECO:0000313" key="2">
    <source>
        <dbReference type="EMBL" id="GCE32038.1"/>
    </source>
</evidence>
<sequence length="297" mass="33868">MTTSNQQNPFLTTIVSDACDQARVYYLDTVQKKQQFGGTPTNLLEQSLQEHRAKLEMWREEALRAAFAGDVQNASIQLAFIVTGWSLYKADKDLINADTHGLYLDAANPDTVVDFVRALQHSVAFWATELQNKWIEGDQQRKANQANIYMERNERLYGVYHQMVQDQGSALHQAHQYNREYAQAALDGVRQAQQGAQWMMAGVERLNQQASQNVYWYQQGVQGMYTHGVQVMQAAIKTQQEFNQNLEQSLPREMEKAQARIERRKILTRGIVALVMVAAVPLAIGLAWFLLRLTLGF</sequence>
<protein>
    <submittedName>
        <fullName evidence="2">Uncharacterized protein</fullName>
    </submittedName>
</protein>
<feature type="transmembrane region" description="Helical" evidence="1">
    <location>
        <begin position="266"/>
        <end position="291"/>
    </location>
</feature>